<evidence type="ECO:0000313" key="4">
    <source>
        <dbReference type="Proteomes" id="UP000538666"/>
    </source>
</evidence>
<feature type="compositionally biased region" description="Basic and acidic residues" evidence="1">
    <location>
        <begin position="101"/>
        <end position="111"/>
    </location>
</feature>
<protein>
    <submittedName>
        <fullName evidence="3">Uncharacterized protein</fullName>
    </submittedName>
</protein>
<keyword evidence="4" id="KW-1185">Reference proteome</keyword>
<name>A0A841JWD3_9BACT</name>
<evidence type="ECO:0000256" key="2">
    <source>
        <dbReference type="SAM" id="SignalP"/>
    </source>
</evidence>
<evidence type="ECO:0000313" key="3">
    <source>
        <dbReference type="EMBL" id="MBB6144865.1"/>
    </source>
</evidence>
<accession>A0A841JWD3</accession>
<dbReference type="EMBL" id="JACHEK010000005">
    <property type="protein sequence ID" value="MBB6144865.1"/>
    <property type="molecule type" value="Genomic_DNA"/>
</dbReference>
<keyword evidence="2" id="KW-0732">Signal</keyword>
<gene>
    <name evidence="3" type="ORF">HNQ77_002821</name>
</gene>
<sequence length="122" mass="12875">MRRLLAIPMLMLFLLPLVSALFGAGDLAASLPACCRRGGKHQCAMTAEQSTKDKGVGAIGEKCPFLPATLSIVVLPSFAPSTAAAIYAGVAKHTAVSPQTEARRRISFDRARQKRGPPSLLS</sequence>
<evidence type="ECO:0000256" key="1">
    <source>
        <dbReference type="SAM" id="MobiDB-lite"/>
    </source>
</evidence>
<dbReference type="RefSeq" id="WP_050059580.1">
    <property type="nucleotide sequence ID" value="NZ_JACHEK010000005.1"/>
</dbReference>
<organism evidence="3 4">
    <name type="scientific">Silvibacterium bohemicum</name>
    <dbReference type="NCBI Taxonomy" id="1577686"/>
    <lineage>
        <taxon>Bacteria</taxon>
        <taxon>Pseudomonadati</taxon>
        <taxon>Acidobacteriota</taxon>
        <taxon>Terriglobia</taxon>
        <taxon>Terriglobales</taxon>
        <taxon>Acidobacteriaceae</taxon>
        <taxon>Silvibacterium</taxon>
    </lineage>
</organism>
<dbReference type="InterPro" id="IPR021333">
    <property type="entry name" value="DUF2946"/>
</dbReference>
<dbReference type="Pfam" id="PF11162">
    <property type="entry name" value="DUF2946"/>
    <property type="match status" value="1"/>
</dbReference>
<feature type="signal peptide" evidence="2">
    <location>
        <begin position="1"/>
        <end position="20"/>
    </location>
</feature>
<reference evidence="3 4" key="1">
    <citation type="submission" date="2020-08" db="EMBL/GenBank/DDBJ databases">
        <title>Genomic Encyclopedia of Type Strains, Phase IV (KMG-IV): sequencing the most valuable type-strain genomes for metagenomic binning, comparative biology and taxonomic classification.</title>
        <authorList>
            <person name="Goeker M."/>
        </authorList>
    </citation>
    <scope>NUCLEOTIDE SEQUENCE [LARGE SCALE GENOMIC DNA]</scope>
    <source>
        <strain evidence="3 4">DSM 103733</strain>
    </source>
</reference>
<dbReference type="Proteomes" id="UP000538666">
    <property type="component" value="Unassembled WGS sequence"/>
</dbReference>
<feature type="region of interest" description="Disordered" evidence="1">
    <location>
        <begin position="101"/>
        <end position="122"/>
    </location>
</feature>
<comment type="caution">
    <text evidence="3">The sequence shown here is derived from an EMBL/GenBank/DDBJ whole genome shotgun (WGS) entry which is preliminary data.</text>
</comment>
<proteinExistence type="predicted"/>
<dbReference type="OrthoDB" id="123277at2"/>
<feature type="chain" id="PRO_5032533064" evidence="2">
    <location>
        <begin position="21"/>
        <end position="122"/>
    </location>
</feature>
<dbReference type="AlphaFoldDB" id="A0A841JWD3"/>